<name>M2P590_CERS8</name>
<dbReference type="HOGENOM" id="CLU_2558093_0_0_1"/>
<evidence type="ECO:0000313" key="2">
    <source>
        <dbReference type="Proteomes" id="UP000016930"/>
    </source>
</evidence>
<gene>
    <name evidence="1" type="ORF">CERSUDRAFT_120399</name>
</gene>
<reference evidence="1 2" key="1">
    <citation type="journal article" date="2012" name="Proc. Natl. Acad. Sci. U.S.A.">
        <title>Comparative genomics of Ceriporiopsis subvermispora and Phanerochaete chrysosporium provide insight into selective ligninolysis.</title>
        <authorList>
            <person name="Fernandez-Fueyo E."/>
            <person name="Ruiz-Duenas F.J."/>
            <person name="Ferreira P."/>
            <person name="Floudas D."/>
            <person name="Hibbett D.S."/>
            <person name="Canessa P."/>
            <person name="Larrondo L.F."/>
            <person name="James T.Y."/>
            <person name="Seelenfreund D."/>
            <person name="Lobos S."/>
            <person name="Polanco R."/>
            <person name="Tello M."/>
            <person name="Honda Y."/>
            <person name="Watanabe T."/>
            <person name="Watanabe T."/>
            <person name="Ryu J.S."/>
            <person name="Kubicek C.P."/>
            <person name="Schmoll M."/>
            <person name="Gaskell J."/>
            <person name="Hammel K.E."/>
            <person name="St John F.J."/>
            <person name="Vanden Wymelenberg A."/>
            <person name="Sabat G."/>
            <person name="Splinter BonDurant S."/>
            <person name="Syed K."/>
            <person name="Yadav J.S."/>
            <person name="Doddapaneni H."/>
            <person name="Subramanian V."/>
            <person name="Lavin J.L."/>
            <person name="Oguiza J.A."/>
            <person name="Perez G."/>
            <person name="Pisabarro A.G."/>
            <person name="Ramirez L."/>
            <person name="Santoyo F."/>
            <person name="Master E."/>
            <person name="Coutinho P.M."/>
            <person name="Henrissat B."/>
            <person name="Lombard V."/>
            <person name="Magnuson J.K."/>
            <person name="Kuees U."/>
            <person name="Hori C."/>
            <person name="Igarashi K."/>
            <person name="Samejima M."/>
            <person name="Held B.W."/>
            <person name="Barry K.W."/>
            <person name="LaButti K.M."/>
            <person name="Lapidus A."/>
            <person name="Lindquist E.A."/>
            <person name="Lucas S.M."/>
            <person name="Riley R."/>
            <person name="Salamov A.A."/>
            <person name="Hoffmeister D."/>
            <person name="Schwenk D."/>
            <person name="Hadar Y."/>
            <person name="Yarden O."/>
            <person name="de Vries R.P."/>
            <person name="Wiebenga A."/>
            <person name="Stenlid J."/>
            <person name="Eastwood D."/>
            <person name="Grigoriev I.V."/>
            <person name="Berka R.M."/>
            <person name="Blanchette R.A."/>
            <person name="Kersten P."/>
            <person name="Martinez A.T."/>
            <person name="Vicuna R."/>
            <person name="Cullen D."/>
        </authorList>
    </citation>
    <scope>NUCLEOTIDE SEQUENCE [LARGE SCALE GENOMIC DNA]</scope>
    <source>
        <strain evidence="1 2">B</strain>
    </source>
</reference>
<dbReference type="AlphaFoldDB" id="M2P590"/>
<protein>
    <submittedName>
        <fullName evidence="1">Uncharacterized protein</fullName>
    </submittedName>
</protein>
<organism evidence="1 2">
    <name type="scientific">Ceriporiopsis subvermispora (strain B)</name>
    <name type="common">White-rot fungus</name>
    <name type="synonym">Gelatoporia subvermispora</name>
    <dbReference type="NCBI Taxonomy" id="914234"/>
    <lineage>
        <taxon>Eukaryota</taxon>
        <taxon>Fungi</taxon>
        <taxon>Dikarya</taxon>
        <taxon>Basidiomycota</taxon>
        <taxon>Agaricomycotina</taxon>
        <taxon>Agaricomycetes</taxon>
        <taxon>Polyporales</taxon>
        <taxon>Gelatoporiaceae</taxon>
        <taxon>Gelatoporia</taxon>
    </lineage>
</organism>
<keyword evidence="2" id="KW-1185">Reference proteome</keyword>
<sequence>MLGRGLSHRVPGPGDCSRPYHISRGTRLVDGVDRRKACKIYYFSPLGFFVRCTAGFNYAPAYVGVTYAHIWARAFGSMYSGY</sequence>
<dbReference type="EMBL" id="KB446226">
    <property type="protein sequence ID" value="EMD30379.1"/>
    <property type="molecule type" value="Genomic_DNA"/>
</dbReference>
<proteinExistence type="predicted"/>
<evidence type="ECO:0000313" key="1">
    <source>
        <dbReference type="EMBL" id="EMD30379.1"/>
    </source>
</evidence>
<accession>M2P590</accession>
<dbReference type="Proteomes" id="UP000016930">
    <property type="component" value="Unassembled WGS sequence"/>
</dbReference>